<dbReference type="PRINTS" id="PR01595">
    <property type="entry name" value="SYCDCHAPRONE"/>
</dbReference>
<dbReference type="Gene3D" id="1.25.40.10">
    <property type="entry name" value="Tetratricopeptide repeat domain"/>
    <property type="match status" value="1"/>
</dbReference>
<dbReference type="InterPro" id="IPR011990">
    <property type="entry name" value="TPR-like_helical_dom_sf"/>
</dbReference>
<dbReference type="RefSeq" id="WP_020584770.1">
    <property type="nucleotide sequence ID" value="NZ_JOJP01000001.1"/>
</dbReference>
<dbReference type="AlphaFoldDB" id="A0A081KE50"/>
<evidence type="ECO:0000313" key="2">
    <source>
        <dbReference type="Proteomes" id="UP000027997"/>
    </source>
</evidence>
<dbReference type="Proteomes" id="UP000027997">
    <property type="component" value="Unassembled WGS sequence"/>
</dbReference>
<evidence type="ECO:0000313" key="1">
    <source>
        <dbReference type="EMBL" id="KEI72426.1"/>
    </source>
</evidence>
<accession>A0A081KE50</accession>
<dbReference type="STRING" id="305900.GV64_18360"/>
<reference evidence="1 2" key="1">
    <citation type="submission" date="2014-06" db="EMBL/GenBank/DDBJ databases">
        <title>Whole Genome Sequences of Three Symbiotic Endozoicomonas Bacteria.</title>
        <authorList>
            <person name="Neave M.J."/>
            <person name="Apprill A."/>
            <person name="Voolstra C.R."/>
        </authorList>
    </citation>
    <scope>NUCLEOTIDE SEQUENCE [LARGE SCALE GENOMIC DNA]</scope>
    <source>
        <strain evidence="1 2">DSM 22380</strain>
    </source>
</reference>
<dbReference type="Pfam" id="PF12895">
    <property type="entry name" value="ANAPC3"/>
    <property type="match status" value="1"/>
</dbReference>
<protein>
    <submittedName>
        <fullName evidence="1">Uncharacterized protein</fullName>
    </submittedName>
</protein>
<organism evidence="1 2">
    <name type="scientific">Endozoicomonas elysicola</name>
    <dbReference type="NCBI Taxonomy" id="305900"/>
    <lineage>
        <taxon>Bacteria</taxon>
        <taxon>Pseudomonadati</taxon>
        <taxon>Pseudomonadota</taxon>
        <taxon>Gammaproteobacteria</taxon>
        <taxon>Oceanospirillales</taxon>
        <taxon>Endozoicomonadaceae</taxon>
        <taxon>Endozoicomonas</taxon>
    </lineage>
</organism>
<dbReference type="eggNOG" id="COG0457">
    <property type="taxonomic scope" value="Bacteria"/>
</dbReference>
<name>A0A081KE50_9GAMM</name>
<comment type="caution">
    <text evidence="1">The sequence shown here is derived from an EMBL/GenBank/DDBJ whole genome shotgun (WGS) entry which is preliminary data.</text>
</comment>
<dbReference type="InterPro" id="IPR005415">
    <property type="entry name" value="T3SS_Ca_resp_chp_LcrH/SycD"/>
</dbReference>
<proteinExistence type="predicted"/>
<gene>
    <name evidence="1" type="ORF">GV64_18360</name>
</gene>
<dbReference type="SUPFAM" id="SSF48452">
    <property type="entry name" value="TPR-like"/>
    <property type="match status" value="1"/>
</dbReference>
<dbReference type="EMBL" id="JOJP01000001">
    <property type="protein sequence ID" value="KEI72426.1"/>
    <property type="molecule type" value="Genomic_DNA"/>
</dbReference>
<keyword evidence="2" id="KW-1185">Reference proteome</keyword>
<sequence>MDNKADQPSSASLWLAFLAKGGTMKEIRKMDQSQLDAMYKVAYARFNSGQFRDALKVFRYLCLLDHTCYSYFLGLGLSQYELSQFAQAAATLAHAEKLDEKDPRASLMMAKSFIEIERWPLAQKALAEAVLRASQSARWKDELQQAKKLISFVGNKLH</sequence>